<dbReference type="EMBL" id="JAPDFR010000003">
    <property type="protein sequence ID" value="KAK0387663.1"/>
    <property type="molecule type" value="Genomic_DNA"/>
</dbReference>
<keyword evidence="10" id="KW-0325">Glycoprotein</keyword>
<dbReference type="GO" id="GO:0006508">
    <property type="term" value="P:proteolysis"/>
    <property type="evidence" value="ECO:0007669"/>
    <property type="project" value="UniProtKB-KW"/>
</dbReference>
<evidence type="ECO:0000256" key="9">
    <source>
        <dbReference type="ARBA" id="ARBA00023026"/>
    </source>
</evidence>
<evidence type="ECO:0000256" key="13">
    <source>
        <dbReference type="PROSITE-ProRule" id="PRU01379"/>
    </source>
</evidence>
<organism evidence="16 17">
    <name type="scientific">Sarocladium strictum</name>
    <name type="common">Black bundle disease fungus</name>
    <name type="synonym">Acremonium strictum</name>
    <dbReference type="NCBI Taxonomy" id="5046"/>
    <lineage>
        <taxon>Eukaryota</taxon>
        <taxon>Fungi</taxon>
        <taxon>Dikarya</taxon>
        <taxon>Ascomycota</taxon>
        <taxon>Pezizomycotina</taxon>
        <taxon>Sordariomycetes</taxon>
        <taxon>Hypocreomycetidae</taxon>
        <taxon>Hypocreales</taxon>
        <taxon>Sarocladiaceae</taxon>
        <taxon>Sarocladium</taxon>
    </lineage>
</organism>
<dbReference type="GO" id="GO:0004181">
    <property type="term" value="F:metallocarboxypeptidase activity"/>
    <property type="evidence" value="ECO:0007669"/>
    <property type="project" value="InterPro"/>
</dbReference>
<evidence type="ECO:0000259" key="15">
    <source>
        <dbReference type="PROSITE" id="PS52035"/>
    </source>
</evidence>
<comment type="subcellular location">
    <subcellularLocation>
        <location evidence="3">Secreted</location>
    </subcellularLocation>
</comment>
<evidence type="ECO:0000256" key="2">
    <source>
        <dbReference type="ARBA" id="ARBA00003091"/>
    </source>
</evidence>
<evidence type="ECO:0000256" key="12">
    <source>
        <dbReference type="ARBA" id="ARBA00042017"/>
    </source>
</evidence>
<comment type="caution">
    <text evidence="16">The sequence shown here is derived from an EMBL/GenBank/DDBJ whole genome shotgun (WGS) entry which is preliminary data.</text>
</comment>
<comment type="similarity">
    <text evidence="4 13">Belongs to the peptidase M14 family.</text>
</comment>
<keyword evidence="8" id="KW-0378">Hydrolase</keyword>
<keyword evidence="6" id="KW-0645">Protease</keyword>
<comment type="function">
    <text evidence="2">Extracellular metalloprotease that contributes to pathogenicity.</text>
</comment>
<feature type="active site" description="Proton donor/acceptor" evidence="13">
    <location>
        <position position="310"/>
    </location>
</feature>
<proteinExistence type="inferred from homology"/>
<keyword evidence="17" id="KW-1185">Reference proteome</keyword>
<dbReference type="GO" id="GO:0008270">
    <property type="term" value="F:zinc ion binding"/>
    <property type="evidence" value="ECO:0007669"/>
    <property type="project" value="InterPro"/>
</dbReference>
<evidence type="ECO:0000256" key="5">
    <source>
        <dbReference type="ARBA" id="ARBA00022525"/>
    </source>
</evidence>
<dbReference type="Proteomes" id="UP001175261">
    <property type="component" value="Unassembled WGS sequence"/>
</dbReference>
<dbReference type="GO" id="GO:0005576">
    <property type="term" value="C:extracellular region"/>
    <property type="evidence" value="ECO:0007669"/>
    <property type="project" value="UniProtKB-SubCell"/>
</dbReference>
<dbReference type="Pfam" id="PF00246">
    <property type="entry name" value="Peptidase_M14"/>
    <property type="match status" value="1"/>
</dbReference>
<gene>
    <name evidence="16" type="ORF">NLU13_3908</name>
</gene>
<evidence type="ECO:0000256" key="6">
    <source>
        <dbReference type="ARBA" id="ARBA00022670"/>
    </source>
</evidence>
<evidence type="ECO:0000256" key="10">
    <source>
        <dbReference type="ARBA" id="ARBA00023180"/>
    </source>
</evidence>
<evidence type="ECO:0000313" key="16">
    <source>
        <dbReference type="EMBL" id="KAK0387663.1"/>
    </source>
</evidence>
<evidence type="ECO:0000256" key="3">
    <source>
        <dbReference type="ARBA" id="ARBA00004613"/>
    </source>
</evidence>
<dbReference type="PANTHER" id="PTHR11705:SF83">
    <property type="entry name" value="INACTIVE METALLOCARBOXYPEPTIDASE ECM14"/>
    <property type="match status" value="1"/>
</dbReference>
<name>A0AA39L855_SARSR</name>
<feature type="signal peptide" evidence="14">
    <location>
        <begin position="1"/>
        <end position="20"/>
    </location>
</feature>
<evidence type="ECO:0000313" key="17">
    <source>
        <dbReference type="Proteomes" id="UP001175261"/>
    </source>
</evidence>
<keyword evidence="7 14" id="KW-0732">Signal</keyword>
<dbReference type="AlphaFoldDB" id="A0AA39L855"/>
<dbReference type="PROSITE" id="PS52035">
    <property type="entry name" value="PEPTIDASE_M14"/>
    <property type="match status" value="1"/>
</dbReference>
<protein>
    <recommendedName>
        <fullName evidence="12">Carboxypeptidase M14B</fullName>
    </recommendedName>
    <alternativeName>
        <fullName evidence="11">Carboxypeptidase MCPB</fullName>
    </alternativeName>
</protein>
<accession>A0AA39L855</accession>
<dbReference type="InterPro" id="IPR000834">
    <property type="entry name" value="Peptidase_M14"/>
</dbReference>
<evidence type="ECO:0000256" key="8">
    <source>
        <dbReference type="ARBA" id="ARBA00022801"/>
    </source>
</evidence>
<evidence type="ECO:0000256" key="11">
    <source>
        <dbReference type="ARBA" id="ARBA00041263"/>
    </source>
</evidence>
<dbReference type="Gene3D" id="3.40.630.10">
    <property type="entry name" value="Zn peptidases"/>
    <property type="match status" value="1"/>
</dbReference>
<reference evidence="16" key="1">
    <citation type="submission" date="2022-10" db="EMBL/GenBank/DDBJ databases">
        <title>Determination and structural analysis of whole genome sequence of Sarocladium strictum F4-1.</title>
        <authorList>
            <person name="Hu L."/>
            <person name="Jiang Y."/>
        </authorList>
    </citation>
    <scope>NUCLEOTIDE SEQUENCE</scope>
    <source>
        <strain evidence="16">F4-1</strain>
    </source>
</reference>
<dbReference type="PANTHER" id="PTHR11705">
    <property type="entry name" value="PROTEASE FAMILY M14 CARBOXYPEPTIDASE A,B"/>
    <property type="match status" value="1"/>
</dbReference>
<dbReference type="SUPFAM" id="SSF53187">
    <property type="entry name" value="Zn-dependent exopeptidases"/>
    <property type="match status" value="1"/>
</dbReference>
<keyword evidence="5" id="KW-0964">Secreted</keyword>
<feature type="domain" description="Peptidase M14" evidence="15">
    <location>
        <begin position="58"/>
        <end position="339"/>
    </location>
</feature>
<sequence length="529" mass="58832">MHLQSIVVALCPLSVALVGAQGSDAPPPGYANRNVPLDKDDDIVAENFEDVDGIELLSPAFLDPDISPADHFLQTLAARNDWMSYQSPDFLSEEGRQFPYVHLTRSKAPGSGKNDTKVRLLIQSHIHGNEPAGEEAVLAFLGKMDDNATWAESVLEKVDIMVVPRANPDGVAYFQRQLATGYDPNRDFAVMGRQQTRDLIGLYTKFAPHIFLDCHEYTAGRRFGKEGNLINPADTEVSSISALNVHQDIVDLEINLFVQNMYAALRRNNLRTSTYFTAAENTTELTEAAPNAQYALSHNSLRQAISILTESRGIGIGDQHFQRRVAAQLICIEALVQTAVDNADRVYQTMEDARRQFIESSEDIVITGQPREENTTWTWIHAKTGSLVRVPVTLQNYTPTDANLTRPRPEAYVFSRAWADVAARLRLSGVEVTNLQSTFKGEVEAYKMETSRLAEVRFEGIVHNTVTTSNYTREVTIPAGGFYVSTRQVNAALAISLLEPEDVASAVVYNIIPMSAGEEYPVYRVRQHR</sequence>
<feature type="chain" id="PRO_5041375997" description="Carboxypeptidase M14B" evidence="14">
    <location>
        <begin position="21"/>
        <end position="529"/>
    </location>
</feature>
<evidence type="ECO:0000256" key="4">
    <source>
        <dbReference type="ARBA" id="ARBA00005988"/>
    </source>
</evidence>
<keyword evidence="9" id="KW-0843">Virulence</keyword>
<evidence type="ECO:0000256" key="1">
    <source>
        <dbReference type="ARBA" id="ARBA00001947"/>
    </source>
</evidence>
<comment type="cofactor">
    <cofactor evidence="1">
        <name>Zn(2+)</name>
        <dbReference type="ChEBI" id="CHEBI:29105"/>
    </cofactor>
</comment>
<evidence type="ECO:0000256" key="7">
    <source>
        <dbReference type="ARBA" id="ARBA00022729"/>
    </source>
</evidence>
<evidence type="ECO:0000256" key="14">
    <source>
        <dbReference type="SAM" id="SignalP"/>
    </source>
</evidence>